<dbReference type="Gene3D" id="3.30.9.10">
    <property type="entry name" value="D-Amino Acid Oxidase, subunit A, domain 2"/>
    <property type="match status" value="1"/>
</dbReference>
<evidence type="ECO:0000313" key="2">
    <source>
        <dbReference type="EMBL" id="KAH3663076.1"/>
    </source>
</evidence>
<accession>A0A9P8T1Y8</accession>
<organism evidence="2 3">
    <name type="scientific">Ogataea polymorpha</name>
    <dbReference type="NCBI Taxonomy" id="460523"/>
    <lineage>
        <taxon>Eukaryota</taxon>
        <taxon>Fungi</taxon>
        <taxon>Dikarya</taxon>
        <taxon>Ascomycota</taxon>
        <taxon>Saccharomycotina</taxon>
        <taxon>Pichiomycetes</taxon>
        <taxon>Pichiales</taxon>
        <taxon>Pichiaceae</taxon>
        <taxon>Ogataea</taxon>
    </lineage>
</organism>
<dbReference type="AlphaFoldDB" id="A0A9P8T1Y8"/>
<sequence length="762" mass="84739">MRVKQTRREQSEIGETARGAEAPAKQHIPVSADEFVSTLALGHLLITVPMLDIDAVLGAVDRLWRVGGVELGQCEVEVEVEAEVVEDAHELDQLVERVFGDVVACKGHELEQVDAAREGRVVVFEVERDEQDEDRVEEEVCVPVVEGDQQLEQLEVAQHGDGFLGSVDALAQYLCDAGVVCGNELFEHGKRERPAGGDEVLVRLEIHVDERLVQLAQLVVVHLFAQLLKVAGHVLFEVVLEHPHHFHRVCHEVCAQPRLLARVHAARRHVVHRVEDVVCELDERDLQVQEPRPAPLGAVVLADEVDLGLVKLDALGKPDARRGERVQREDGPPHALAARDLLRRQVRLPQVQVERERPAGGHAEPHVRAGDAVERLQIVPDEQRGLDRRQGRHLNVDREDASAREEVLETGRLVDEMLLGRQLAVELCERQLVRLDGVEDLLADGERDEDLGQQLWRAAHACVVDPVELGHKLCFLASVVIRGLSAVSVCVASDIVEKQGRGVILVSLQTPEQAASGEQLAHVVDQARADELVADCLRGQHTARRITAVELGEGSSAIRHSVLVNPRQLLLDTYHRLTNYTHLFVHHILPPQVYSLDHCCNMFPTVHTIINCHLESTADVIRLQSVLLYCPQELDTAYTHKSAQNQYTRLTPLVQDPRVVVLTGPHQHNDAYPLPRDSDEQTLLGRCRQLYPHVMAQAQILDSEVIFKPGFDNQHGKIYATTTVDGRTIVHTVGFGFHDIDALSTIVHAVRVLAAGRLDARL</sequence>
<dbReference type="Proteomes" id="UP000788993">
    <property type="component" value="Unassembled WGS sequence"/>
</dbReference>
<proteinExistence type="predicted"/>
<reference evidence="2" key="2">
    <citation type="submission" date="2021-01" db="EMBL/GenBank/DDBJ databases">
        <authorList>
            <person name="Schikora-Tamarit M.A."/>
        </authorList>
    </citation>
    <scope>NUCLEOTIDE SEQUENCE</scope>
    <source>
        <strain evidence="2">NCAIM Y.01608</strain>
    </source>
</reference>
<name>A0A9P8T1Y8_9ASCO</name>
<gene>
    <name evidence="2" type="ORF">OGATHE_004652</name>
</gene>
<evidence type="ECO:0000313" key="3">
    <source>
        <dbReference type="Proteomes" id="UP000788993"/>
    </source>
</evidence>
<protein>
    <submittedName>
        <fullName evidence="2">Uncharacterized protein</fullName>
    </submittedName>
</protein>
<dbReference type="EMBL" id="JAEUBD010001266">
    <property type="protein sequence ID" value="KAH3663076.1"/>
    <property type="molecule type" value="Genomic_DNA"/>
</dbReference>
<reference evidence="2" key="1">
    <citation type="journal article" date="2021" name="Open Biol.">
        <title>Shared evolutionary footprints suggest mitochondrial oxidative damage underlies multiple complex I losses in fungi.</title>
        <authorList>
            <person name="Schikora-Tamarit M.A."/>
            <person name="Marcet-Houben M."/>
            <person name="Nosek J."/>
            <person name="Gabaldon T."/>
        </authorList>
    </citation>
    <scope>NUCLEOTIDE SEQUENCE</scope>
    <source>
        <strain evidence="2">NCAIM Y.01608</strain>
    </source>
</reference>
<keyword evidence="3" id="KW-1185">Reference proteome</keyword>
<feature type="region of interest" description="Disordered" evidence="1">
    <location>
        <begin position="1"/>
        <end position="24"/>
    </location>
</feature>
<comment type="caution">
    <text evidence="2">The sequence shown here is derived from an EMBL/GenBank/DDBJ whole genome shotgun (WGS) entry which is preliminary data.</text>
</comment>
<evidence type="ECO:0000256" key="1">
    <source>
        <dbReference type="SAM" id="MobiDB-lite"/>
    </source>
</evidence>
<dbReference type="Gene3D" id="3.40.50.720">
    <property type="entry name" value="NAD(P)-binding Rossmann-like Domain"/>
    <property type="match status" value="1"/>
</dbReference>
<feature type="compositionally biased region" description="Basic and acidic residues" evidence="1">
    <location>
        <begin position="1"/>
        <end position="11"/>
    </location>
</feature>